<dbReference type="SMART" id="SM00267">
    <property type="entry name" value="GGDEF"/>
    <property type="match status" value="1"/>
</dbReference>
<evidence type="ECO:0000313" key="3">
    <source>
        <dbReference type="EMBL" id="OGF14110.1"/>
    </source>
</evidence>
<dbReference type="GO" id="GO:0052621">
    <property type="term" value="F:diguanylate cyclase activity"/>
    <property type="evidence" value="ECO:0007669"/>
    <property type="project" value="TreeGrafter"/>
</dbReference>
<dbReference type="PANTHER" id="PTHR45138:SF9">
    <property type="entry name" value="DIGUANYLATE CYCLASE DGCM-RELATED"/>
    <property type="match status" value="1"/>
</dbReference>
<dbReference type="InterPro" id="IPR043128">
    <property type="entry name" value="Rev_trsase/Diguanyl_cyclase"/>
</dbReference>
<dbReference type="Proteomes" id="UP000177230">
    <property type="component" value="Unassembled WGS sequence"/>
</dbReference>
<proteinExistence type="predicted"/>
<keyword evidence="1" id="KW-0812">Transmembrane</keyword>
<dbReference type="SUPFAM" id="SSF55073">
    <property type="entry name" value="Nucleotide cyclase"/>
    <property type="match status" value="1"/>
</dbReference>
<comment type="caution">
    <text evidence="3">The sequence shown here is derived from an EMBL/GenBank/DDBJ whole genome shotgun (WGS) entry which is preliminary data.</text>
</comment>
<feature type="transmembrane region" description="Helical" evidence="1">
    <location>
        <begin position="299"/>
        <end position="323"/>
    </location>
</feature>
<dbReference type="PANTHER" id="PTHR45138">
    <property type="entry name" value="REGULATORY COMPONENTS OF SENSORY TRANSDUCTION SYSTEM"/>
    <property type="match status" value="1"/>
</dbReference>
<dbReference type="InterPro" id="IPR050469">
    <property type="entry name" value="Diguanylate_Cyclase"/>
</dbReference>
<dbReference type="FunFam" id="3.30.70.270:FF:000001">
    <property type="entry name" value="Diguanylate cyclase domain protein"/>
    <property type="match status" value="1"/>
</dbReference>
<dbReference type="InterPro" id="IPR000160">
    <property type="entry name" value="GGDEF_dom"/>
</dbReference>
<dbReference type="NCBIfam" id="TIGR00254">
    <property type="entry name" value="GGDEF"/>
    <property type="match status" value="1"/>
</dbReference>
<evidence type="ECO:0000259" key="2">
    <source>
        <dbReference type="PROSITE" id="PS50887"/>
    </source>
</evidence>
<protein>
    <recommendedName>
        <fullName evidence="2">GGDEF domain-containing protein</fullName>
    </recommendedName>
</protein>
<gene>
    <name evidence="3" type="ORF">A2024_06175</name>
</gene>
<keyword evidence="1" id="KW-1133">Transmembrane helix</keyword>
<dbReference type="Pfam" id="PF00990">
    <property type="entry name" value="GGDEF"/>
    <property type="match status" value="1"/>
</dbReference>
<organism evidence="3 4">
    <name type="scientific">Candidatus Edwardsbacteria bacterium GWF2_54_11</name>
    <dbReference type="NCBI Taxonomy" id="1817851"/>
    <lineage>
        <taxon>Bacteria</taxon>
        <taxon>Candidatus Edwardsiibacteriota</taxon>
    </lineage>
</organism>
<feature type="domain" description="GGDEF" evidence="2">
    <location>
        <begin position="370"/>
        <end position="504"/>
    </location>
</feature>
<dbReference type="AlphaFoldDB" id="A0A1F5RI65"/>
<dbReference type="CDD" id="cd18773">
    <property type="entry name" value="PDC1_HK_sensor"/>
    <property type="match status" value="1"/>
</dbReference>
<dbReference type="InterPro" id="IPR029787">
    <property type="entry name" value="Nucleotide_cyclase"/>
</dbReference>
<dbReference type="CDD" id="cd01949">
    <property type="entry name" value="GGDEF"/>
    <property type="match status" value="1"/>
</dbReference>
<accession>A0A1F5RI65</accession>
<dbReference type="EMBL" id="MFFM01000009">
    <property type="protein sequence ID" value="OGF14110.1"/>
    <property type="molecule type" value="Genomic_DNA"/>
</dbReference>
<dbReference type="Gene3D" id="3.30.450.20">
    <property type="entry name" value="PAS domain"/>
    <property type="match status" value="2"/>
</dbReference>
<evidence type="ECO:0000256" key="1">
    <source>
        <dbReference type="SAM" id="Phobius"/>
    </source>
</evidence>
<name>A0A1F5RI65_9BACT</name>
<dbReference type="PROSITE" id="PS50887">
    <property type="entry name" value="GGDEF"/>
    <property type="match status" value="1"/>
</dbReference>
<dbReference type="Gene3D" id="3.30.70.270">
    <property type="match status" value="1"/>
</dbReference>
<dbReference type="CDD" id="cd12915">
    <property type="entry name" value="PDC2_DGC_like"/>
    <property type="match status" value="1"/>
</dbReference>
<feature type="transmembrane region" description="Helical" evidence="1">
    <location>
        <begin position="12"/>
        <end position="33"/>
    </location>
</feature>
<sequence length="504" mass="56074">MIIVKIEIKKNYFPLLALLAGSLIGLLEVYQLVHTRQTLIENAKQRNANIAKISAQRLSGALREIDYIMRGIHDDVNGMMPRLIDGPNKEATDKLNAVLLKKINTHPWIFGLGIMNAKGVFVSGVDRSGPVKESIGADRSFREYFSYLSSHPDEDIHCSGAFEELNTKDIWFAYSRAIRVEGRNSLFGVIYAGLYAKQMAGLFGDADFANTGAIAVVDPVGILLLHIPKIAKAEGKKANYPVLEVFLSKSIKMLQSLTVSPWDGQERISAFYKVGDYPYTVIVSSTVKEDLEQWREQCLYQIAGLILIFGLLLGIALLAGRLLKIKDQLVEKSKELERQAQTDHLTGISNRRHFFELAGRELSRGKRSSRPMAFLMLDIDKFKKVNDTHGHDIGDQVLKALCKTCLGMIRNIDIFARMGGEEFAIVLPETNKIQAQTIAERIREKLSETSVTLPGGDAVFFTVSIGISATASKEATVDGLLKSADVALYKAKRYGRNRVCVYKE</sequence>
<evidence type="ECO:0000313" key="4">
    <source>
        <dbReference type="Proteomes" id="UP000177230"/>
    </source>
</evidence>
<reference evidence="3 4" key="1">
    <citation type="journal article" date="2016" name="Nat. Commun.">
        <title>Thousands of microbial genomes shed light on interconnected biogeochemical processes in an aquifer system.</title>
        <authorList>
            <person name="Anantharaman K."/>
            <person name="Brown C.T."/>
            <person name="Hug L.A."/>
            <person name="Sharon I."/>
            <person name="Castelle C.J."/>
            <person name="Probst A.J."/>
            <person name="Thomas B.C."/>
            <person name="Singh A."/>
            <person name="Wilkins M.J."/>
            <person name="Karaoz U."/>
            <person name="Brodie E.L."/>
            <person name="Williams K.H."/>
            <person name="Hubbard S.S."/>
            <person name="Banfield J.F."/>
        </authorList>
    </citation>
    <scope>NUCLEOTIDE SEQUENCE [LARGE SCALE GENOMIC DNA]</scope>
</reference>
<keyword evidence="1" id="KW-0472">Membrane</keyword>